<dbReference type="PANTHER" id="PTHR11748">
    <property type="entry name" value="D-LACTATE DEHYDROGENASE"/>
    <property type="match status" value="1"/>
</dbReference>
<dbReference type="PROSITE" id="PS51387">
    <property type="entry name" value="FAD_PCMH"/>
    <property type="match status" value="1"/>
</dbReference>
<dbReference type="InterPro" id="IPR006094">
    <property type="entry name" value="Oxid_FAD_bind_N"/>
</dbReference>
<keyword evidence="1" id="KW-0285">Flavoprotein</keyword>
<dbReference type="SUPFAM" id="SSF56176">
    <property type="entry name" value="FAD-binding/transporter-associated domain-like"/>
    <property type="match status" value="1"/>
</dbReference>
<name>A0A0P7KQA7_9RHOB</name>
<evidence type="ECO:0000256" key="2">
    <source>
        <dbReference type="ARBA" id="ARBA00022827"/>
    </source>
</evidence>
<dbReference type="SUPFAM" id="SSF55103">
    <property type="entry name" value="FAD-linked oxidases, C-terminal domain"/>
    <property type="match status" value="1"/>
</dbReference>
<dbReference type="EMBL" id="LKBA01000004">
    <property type="protein sequence ID" value="KPN64630.1"/>
    <property type="molecule type" value="Genomic_DNA"/>
</dbReference>
<dbReference type="OrthoDB" id="9811557at2"/>
<dbReference type="STRING" id="154981.AKJ29_17440"/>
<dbReference type="InterPro" id="IPR016169">
    <property type="entry name" value="FAD-bd_PCMH_sub2"/>
</dbReference>
<evidence type="ECO:0000313" key="5">
    <source>
        <dbReference type="Proteomes" id="UP000050471"/>
    </source>
</evidence>
<dbReference type="Proteomes" id="UP000050471">
    <property type="component" value="Unassembled WGS sequence"/>
</dbReference>
<dbReference type="InterPro" id="IPR036318">
    <property type="entry name" value="FAD-bd_PCMH-like_sf"/>
</dbReference>
<dbReference type="Pfam" id="PF01565">
    <property type="entry name" value="FAD_binding_4"/>
    <property type="match status" value="1"/>
</dbReference>
<gene>
    <name evidence="4" type="ORF">AKJ29_17440</name>
</gene>
<dbReference type="AlphaFoldDB" id="A0A0P7KQA7"/>
<dbReference type="InterPro" id="IPR016166">
    <property type="entry name" value="FAD-bd_PCMH"/>
</dbReference>
<dbReference type="PANTHER" id="PTHR11748:SF103">
    <property type="entry name" value="GLYCOLATE OXIDASE SUBUNIT GLCE"/>
    <property type="match status" value="1"/>
</dbReference>
<protein>
    <submittedName>
        <fullName evidence="4">2-hydroxy-acid oxidase</fullName>
    </submittedName>
</protein>
<keyword evidence="5" id="KW-1185">Reference proteome</keyword>
<dbReference type="GO" id="GO:0003824">
    <property type="term" value="F:catalytic activity"/>
    <property type="evidence" value="ECO:0007669"/>
    <property type="project" value="InterPro"/>
</dbReference>
<sequence>MTPETEADLAEILAGARASWRIRGGGTRDIGAPVEGEMLSVAGLTGVVLYEPGALTLVAQAGTPLAEIEALLASEGQRLAFEPSDFQPLLGGAGASTIGGVVASNSSGPRRIQAGAVRDHCLGVRFVDGGGRVIKNGGRVMKNVTGYDLVKLLCGSWGTLGVLSEVSLKVQALPEAEVTLVGQGLRDAEAVARLSAALGSPYDVTGAACVGGEARVRIEGLAASVAYRARALQQGVLRGFDLVEGEASSRRWEELRQVAPFANKPGAVWRISVKPLDGPGLVCALASIEPEVMYDWGGGLVWMRVDEGQEAFASLIRSEVNRLGGHALLLRASAATRAKVPVFPPEPAPLAVISAALRKRFDPNGVLNPGLMGG</sequence>
<keyword evidence="2" id="KW-0274">FAD</keyword>
<dbReference type="InterPro" id="IPR016164">
    <property type="entry name" value="FAD-linked_Oxase-like_C"/>
</dbReference>
<feature type="domain" description="FAD-binding PCMH-type" evidence="3">
    <location>
        <begin position="1"/>
        <end position="173"/>
    </location>
</feature>
<dbReference type="GO" id="GO:0071949">
    <property type="term" value="F:FAD binding"/>
    <property type="evidence" value="ECO:0007669"/>
    <property type="project" value="InterPro"/>
</dbReference>
<accession>A0A0P7KQA7</accession>
<comment type="caution">
    <text evidence="4">The sequence shown here is derived from an EMBL/GenBank/DDBJ whole genome shotgun (WGS) entry which is preliminary data.</text>
</comment>
<reference evidence="4 5" key="1">
    <citation type="submission" date="2015-09" db="EMBL/GenBank/DDBJ databases">
        <title>Draft genome sequence of Aliiroseovarius crassostreae CV919-312TSm, the causative agent of Roseovarius Oyster Disease (formerly Juvenile Oyster Disease).</title>
        <authorList>
            <person name="Kessner L."/>
            <person name="Spinard E."/>
            <person name="Nelson D."/>
        </authorList>
    </citation>
    <scope>NUCLEOTIDE SEQUENCE [LARGE SCALE GENOMIC DNA]</scope>
    <source>
        <strain evidence="4 5">CV919-312</strain>
    </source>
</reference>
<evidence type="ECO:0000259" key="3">
    <source>
        <dbReference type="PROSITE" id="PS51387"/>
    </source>
</evidence>
<proteinExistence type="predicted"/>
<dbReference type="RefSeq" id="WP_055189060.1">
    <property type="nucleotide sequence ID" value="NZ_FPBS01000001.1"/>
</dbReference>
<organism evidence="4 5">
    <name type="scientific">Aliiroseovarius crassostreae</name>
    <dbReference type="NCBI Taxonomy" id="154981"/>
    <lineage>
        <taxon>Bacteria</taxon>
        <taxon>Pseudomonadati</taxon>
        <taxon>Pseudomonadota</taxon>
        <taxon>Alphaproteobacteria</taxon>
        <taxon>Rhodobacterales</taxon>
        <taxon>Paracoccaceae</taxon>
        <taxon>Aliiroseovarius</taxon>
    </lineage>
</organism>
<evidence type="ECO:0000313" key="4">
    <source>
        <dbReference type="EMBL" id="KPN64630.1"/>
    </source>
</evidence>
<evidence type="ECO:0000256" key="1">
    <source>
        <dbReference type="ARBA" id="ARBA00022630"/>
    </source>
</evidence>
<dbReference type="Gene3D" id="3.30.465.10">
    <property type="match status" value="1"/>
</dbReference>